<gene>
    <name evidence="7" type="ORF">WMO64_10675</name>
</gene>
<feature type="domain" description="Type IV secretion system coupling protein TraD DNA-binding" evidence="6">
    <location>
        <begin position="41"/>
        <end position="421"/>
    </location>
</feature>
<proteinExistence type="predicted"/>
<keyword evidence="4" id="KW-1133">Transmembrane helix</keyword>
<keyword evidence="8" id="KW-1185">Reference proteome</keyword>
<evidence type="ECO:0000313" key="7">
    <source>
        <dbReference type="EMBL" id="MEQ2443926.1"/>
    </source>
</evidence>
<dbReference type="PANTHER" id="PTHR37937:SF1">
    <property type="entry name" value="CONJUGATIVE TRANSFER: DNA TRANSPORT"/>
    <property type="match status" value="1"/>
</dbReference>
<organism evidence="7 8">
    <name type="scientific">Pseudoflavonifractor intestinihominis</name>
    <dbReference type="NCBI Taxonomy" id="3133171"/>
    <lineage>
        <taxon>Bacteria</taxon>
        <taxon>Bacillati</taxon>
        <taxon>Bacillota</taxon>
        <taxon>Clostridia</taxon>
        <taxon>Eubacteriales</taxon>
        <taxon>Oscillospiraceae</taxon>
        <taxon>Pseudoflavonifractor</taxon>
    </lineage>
</organism>
<dbReference type="EMBL" id="JBBMFK010000016">
    <property type="protein sequence ID" value="MEQ2443926.1"/>
    <property type="molecule type" value="Genomic_DNA"/>
</dbReference>
<accession>A0ABV1E9E2</accession>
<evidence type="ECO:0000313" key="8">
    <source>
        <dbReference type="Proteomes" id="UP001464378"/>
    </source>
</evidence>
<evidence type="ECO:0000256" key="3">
    <source>
        <dbReference type="ARBA" id="ARBA00022692"/>
    </source>
</evidence>
<reference evidence="7 8" key="1">
    <citation type="submission" date="2024-03" db="EMBL/GenBank/DDBJ databases">
        <title>Human intestinal bacterial collection.</title>
        <authorList>
            <person name="Pauvert C."/>
            <person name="Hitch T.C.A."/>
            <person name="Clavel T."/>
        </authorList>
    </citation>
    <scope>NUCLEOTIDE SEQUENCE [LARGE SCALE GENOMIC DNA]</scope>
    <source>
        <strain evidence="7 8">CLA-AP-H29</strain>
    </source>
</reference>
<keyword evidence="2" id="KW-1003">Cell membrane</keyword>
<dbReference type="GO" id="GO:0003677">
    <property type="term" value="F:DNA binding"/>
    <property type="evidence" value="ECO:0007669"/>
    <property type="project" value="UniProtKB-KW"/>
</dbReference>
<name>A0ABV1E9E2_9FIRM</name>
<dbReference type="CDD" id="cd01127">
    <property type="entry name" value="TrwB_TraG_TraD_VirD4"/>
    <property type="match status" value="1"/>
</dbReference>
<comment type="caution">
    <text evidence="7">The sequence shown here is derived from an EMBL/GenBank/DDBJ whole genome shotgun (WGS) entry which is preliminary data.</text>
</comment>
<dbReference type="InterPro" id="IPR019476">
    <property type="entry name" value="T4SS_TraD_DNA-bd"/>
</dbReference>
<keyword evidence="7" id="KW-0238">DNA-binding</keyword>
<dbReference type="SUPFAM" id="SSF52540">
    <property type="entry name" value="P-loop containing nucleoside triphosphate hydrolases"/>
    <property type="match status" value="1"/>
</dbReference>
<evidence type="ECO:0000256" key="1">
    <source>
        <dbReference type="ARBA" id="ARBA00004651"/>
    </source>
</evidence>
<dbReference type="RefSeq" id="WP_349231961.1">
    <property type="nucleotide sequence ID" value="NZ_JBBMFK010000016.1"/>
</dbReference>
<evidence type="ECO:0000256" key="4">
    <source>
        <dbReference type="ARBA" id="ARBA00022989"/>
    </source>
</evidence>
<keyword evidence="3" id="KW-0812">Transmembrane</keyword>
<dbReference type="Pfam" id="PF10412">
    <property type="entry name" value="TrwB_AAD_bind"/>
    <property type="match status" value="1"/>
</dbReference>
<comment type="subcellular location">
    <subcellularLocation>
        <location evidence="1">Cell membrane</location>
        <topology evidence="1">Multi-pass membrane protein</topology>
    </subcellularLocation>
</comment>
<dbReference type="PANTHER" id="PTHR37937">
    <property type="entry name" value="CONJUGATIVE TRANSFER: DNA TRANSPORT"/>
    <property type="match status" value="1"/>
</dbReference>
<evidence type="ECO:0000259" key="6">
    <source>
        <dbReference type="Pfam" id="PF10412"/>
    </source>
</evidence>
<keyword evidence="5" id="KW-0472">Membrane</keyword>
<evidence type="ECO:0000256" key="2">
    <source>
        <dbReference type="ARBA" id="ARBA00022475"/>
    </source>
</evidence>
<dbReference type="Gene3D" id="3.40.50.300">
    <property type="entry name" value="P-loop containing nucleotide triphosphate hydrolases"/>
    <property type="match status" value="2"/>
</dbReference>
<dbReference type="InterPro" id="IPR027417">
    <property type="entry name" value="P-loop_NTPase"/>
</dbReference>
<sequence>MQTYSQEVFSGNRLFDTCQYQDSEPHFFLMGHNALGEPMRIPVGEQMLSRHMLLLGGIGTGKSNTFNFLIRSVRSSLTDRDVVIIFDTKGDFYREFYQPGDVVISNDSRATGGNGPDYWNLFGEVSIDDRVEENILEIAKSFFSEKLSHTTQPFFPNAAKDLFSALLLHMVRSDQFAASRNNQSLRTLFDTFSVPAMKRILQSHQDLKAMTSYIEDEKSGQTLGVVAELQQMVREIFVGNFRKKGNLSMRQLVRRKGGRVIFVEYDLGIGAMLTPVYRLLIDLAVKEALCRTSNEGSVYFFIDEFRLLPHLEHIDDGVNFGRSLGAKFFVGIQNIDQIAAAYGQNLSRSILSGFGTTLAFRVNDAGSREYIKDLFGRNIKLQTYLSAVQNRGVSEQIREGFVVEDEDITNLPVGQAIIGAPGCQPFRFQFKRYG</sequence>
<dbReference type="Proteomes" id="UP001464378">
    <property type="component" value="Unassembled WGS sequence"/>
</dbReference>
<evidence type="ECO:0000256" key="5">
    <source>
        <dbReference type="ARBA" id="ARBA00023136"/>
    </source>
</evidence>
<protein>
    <submittedName>
        <fullName evidence="7">Type IV secretion system DNA-binding domain-containing protein</fullName>
    </submittedName>
</protein>
<dbReference type="InterPro" id="IPR051539">
    <property type="entry name" value="T4SS-coupling_protein"/>
</dbReference>